<keyword evidence="4" id="KW-1185">Reference proteome</keyword>
<dbReference type="InterPro" id="IPR025665">
    <property type="entry name" value="Beta-barrel_OMP_2"/>
</dbReference>
<dbReference type="Proteomes" id="UP001597467">
    <property type="component" value="Unassembled WGS sequence"/>
</dbReference>
<keyword evidence="1" id="KW-0732">Signal</keyword>
<proteinExistence type="predicted"/>
<evidence type="ECO:0000256" key="1">
    <source>
        <dbReference type="SAM" id="SignalP"/>
    </source>
</evidence>
<organism evidence="3 4">
    <name type="scientific">Lacinutrix gracilariae</name>
    <dbReference type="NCBI Taxonomy" id="1747198"/>
    <lineage>
        <taxon>Bacteria</taxon>
        <taxon>Pseudomonadati</taxon>
        <taxon>Bacteroidota</taxon>
        <taxon>Flavobacteriia</taxon>
        <taxon>Flavobacteriales</taxon>
        <taxon>Flavobacteriaceae</taxon>
        <taxon>Lacinutrix</taxon>
    </lineage>
</organism>
<accession>A0ABW5K1E6</accession>
<feature type="domain" description="Outer membrane protein beta-barrel" evidence="2">
    <location>
        <begin position="18"/>
        <end position="208"/>
    </location>
</feature>
<reference evidence="4" key="1">
    <citation type="journal article" date="2019" name="Int. J. Syst. Evol. Microbiol.">
        <title>The Global Catalogue of Microorganisms (GCM) 10K type strain sequencing project: providing services to taxonomists for standard genome sequencing and annotation.</title>
        <authorList>
            <consortium name="The Broad Institute Genomics Platform"/>
            <consortium name="The Broad Institute Genome Sequencing Center for Infectious Disease"/>
            <person name="Wu L."/>
            <person name="Ma J."/>
        </authorList>
    </citation>
    <scope>NUCLEOTIDE SEQUENCE [LARGE SCALE GENOMIC DNA]</scope>
    <source>
        <strain evidence="4">KCTC 42808</strain>
    </source>
</reference>
<comment type="caution">
    <text evidence="3">The sequence shown here is derived from an EMBL/GenBank/DDBJ whole genome shotgun (WGS) entry which is preliminary data.</text>
</comment>
<name>A0ABW5K1E6_9FLAO</name>
<protein>
    <submittedName>
        <fullName evidence="3">Porin family protein</fullName>
    </submittedName>
</protein>
<gene>
    <name evidence="3" type="ORF">ACFSSB_09710</name>
</gene>
<evidence type="ECO:0000313" key="4">
    <source>
        <dbReference type="Proteomes" id="UP001597467"/>
    </source>
</evidence>
<evidence type="ECO:0000259" key="2">
    <source>
        <dbReference type="Pfam" id="PF13568"/>
    </source>
</evidence>
<dbReference type="Pfam" id="PF13568">
    <property type="entry name" value="OMP_b-brl_2"/>
    <property type="match status" value="1"/>
</dbReference>
<dbReference type="RefSeq" id="WP_379903624.1">
    <property type="nucleotide sequence ID" value="NZ_JBHULM010000011.1"/>
</dbReference>
<dbReference type="EMBL" id="JBHULM010000011">
    <property type="protein sequence ID" value="MFD2542591.1"/>
    <property type="molecule type" value="Genomic_DNA"/>
</dbReference>
<feature type="signal peptide" evidence="1">
    <location>
        <begin position="1"/>
        <end position="19"/>
    </location>
</feature>
<evidence type="ECO:0000313" key="3">
    <source>
        <dbReference type="EMBL" id="MFD2542591.1"/>
    </source>
</evidence>
<feature type="chain" id="PRO_5047463070" evidence="1">
    <location>
        <begin position="20"/>
        <end position="232"/>
    </location>
</feature>
<sequence>MKNKLLLLMLLFTVGYAFSQEEENLTTAVDSLYKEDQFYIGATYNLLVNRPSGVSQSGFSSGFHLGFIKDMPINTRRNVAIGLGLGLSTNSFNQNLLIDKDSNDNYTYTVLDDSETSYSKNKFTTYMVEMPLEFRWRTSTAAEYKFWRIYTGLKLGYIIANSSKFNGDTTIKNTNISDFNKLQYGFTLSAGYNTWNLHFYYALNTIFNKDAQMDGASLDLHALKLGLMLYIL</sequence>